<keyword evidence="2" id="KW-0813">Transport</keyword>
<dbReference type="PANTHER" id="PTHR23513">
    <property type="entry name" value="INTEGRAL MEMBRANE EFFLUX PROTEIN-RELATED"/>
    <property type="match status" value="1"/>
</dbReference>
<dbReference type="AlphaFoldDB" id="A0A6M4H977"/>
<dbReference type="GO" id="GO:0005886">
    <property type="term" value="C:plasma membrane"/>
    <property type="evidence" value="ECO:0007669"/>
    <property type="project" value="UniProtKB-SubCell"/>
</dbReference>
<keyword evidence="6 7" id="KW-0472">Membrane</keyword>
<evidence type="ECO:0000256" key="3">
    <source>
        <dbReference type="ARBA" id="ARBA00022475"/>
    </source>
</evidence>
<feature type="transmembrane region" description="Helical" evidence="7">
    <location>
        <begin position="377"/>
        <end position="396"/>
    </location>
</feature>
<dbReference type="PROSITE" id="PS50850">
    <property type="entry name" value="MFS"/>
    <property type="match status" value="1"/>
</dbReference>
<evidence type="ECO:0000256" key="1">
    <source>
        <dbReference type="ARBA" id="ARBA00004651"/>
    </source>
</evidence>
<sequence length="423" mass="45587">MPLPTSLRALNSPNYRRYFIGQLVSMLGTWVQSVALMWLAYRISGSTSFTGLIGFLNAVPYLFLSPIAGVLGDRLPRRKILMVVLSLLMLNATALAILTGMHLITMPVLAGFALFSGLCNAFETPTRQSIFAQLLENREDLSNAIALNSMLMNGTRLVGPSIGGLIIAATNETVCFAINAVSYVAVIGALARTRVVHRRPPREPTRLLADLAEGWRFAMGFLPLRRMLFMLAVVSFSISPHATLMPAIAVKTFDSGAELVGLFIGAVGLGAVIAAISLARRPTIRGLARWIGIAAVIGGVGAIGFCFSREVFLSFVLMMMAGFGLFMVGATSNTIMQAIVDENMRSRVLSYYTMFFIGSAPLGHISAGYLAEHIGAPNTFLVGGIICLVAGAIFLWQMPAFRQHMRPVYVSRGIIPASPEPPQ</sequence>
<name>A0A6M4H977_9PROT</name>
<dbReference type="EMBL" id="CP053073">
    <property type="protein sequence ID" value="QJR14587.1"/>
    <property type="molecule type" value="Genomic_DNA"/>
</dbReference>
<protein>
    <submittedName>
        <fullName evidence="9">Enterobactin exporter EntS</fullName>
    </submittedName>
</protein>
<organism evidence="9 10">
    <name type="scientific">Usitatibacter palustris</name>
    <dbReference type="NCBI Taxonomy" id="2732487"/>
    <lineage>
        <taxon>Bacteria</taxon>
        <taxon>Pseudomonadati</taxon>
        <taxon>Pseudomonadota</taxon>
        <taxon>Betaproteobacteria</taxon>
        <taxon>Nitrosomonadales</taxon>
        <taxon>Usitatibacteraceae</taxon>
        <taxon>Usitatibacter</taxon>
    </lineage>
</organism>
<dbReference type="InParanoid" id="A0A6M4H977"/>
<comment type="subcellular location">
    <subcellularLocation>
        <location evidence="1">Cell membrane</location>
        <topology evidence="1">Multi-pass membrane protein</topology>
    </subcellularLocation>
</comment>
<feature type="domain" description="Major facilitator superfamily (MFS) profile" evidence="8">
    <location>
        <begin position="14"/>
        <end position="402"/>
    </location>
</feature>
<feature type="transmembrane region" description="Helical" evidence="7">
    <location>
        <begin position="20"/>
        <end position="41"/>
    </location>
</feature>
<dbReference type="InterPro" id="IPR020846">
    <property type="entry name" value="MFS_dom"/>
</dbReference>
<dbReference type="RefSeq" id="WP_171161325.1">
    <property type="nucleotide sequence ID" value="NZ_CP053073.1"/>
</dbReference>
<feature type="transmembrane region" description="Helical" evidence="7">
    <location>
        <begin position="286"/>
        <end position="305"/>
    </location>
</feature>
<evidence type="ECO:0000256" key="2">
    <source>
        <dbReference type="ARBA" id="ARBA00022448"/>
    </source>
</evidence>
<dbReference type="InterPro" id="IPR036259">
    <property type="entry name" value="MFS_trans_sf"/>
</dbReference>
<dbReference type="CDD" id="cd06173">
    <property type="entry name" value="MFS_MefA_like"/>
    <property type="match status" value="1"/>
</dbReference>
<dbReference type="Proteomes" id="UP000503096">
    <property type="component" value="Chromosome"/>
</dbReference>
<feature type="transmembrane region" description="Helical" evidence="7">
    <location>
        <begin position="228"/>
        <end position="248"/>
    </location>
</feature>
<keyword evidence="3" id="KW-1003">Cell membrane</keyword>
<dbReference type="PANTHER" id="PTHR23513:SF11">
    <property type="entry name" value="STAPHYLOFERRIN A TRANSPORTER"/>
    <property type="match status" value="1"/>
</dbReference>
<feature type="transmembrane region" description="Helical" evidence="7">
    <location>
        <begin position="47"/>
        <end position="68"/>
    </location>
</feature>
<evidence type="ECO:0000256" key="6">
    <source>
        <dbReference type="ARBA" id="ARBA00023136"/>
    </source>
</evidence>
<evidence type="ECO:0000256" key="5">
    <source>
        <dbReference type="ARBA" id="ARBA00022989"/>
    </source>
</evidence>
<dbReference type="FunCoup" id="A0A6M4H977">
    <property type="interactions" value="128"/>
</dbReference>
<evidence type="ECO:0000256" key="4">
    <source>
        <dbReference type="ARBA" id="ARBA00022692"/>
    </source>
</evidence>
<keyword evidence="10" id="KW-1185">Reference proteome</keyword>
<gene>
    <name evidence="9" type="primary">entS_1</name>
    <name evidence="9" type="ORF">DSM104440_01388</name>
</gene>
<keyword evidence="5 7" id="KW-1133">Transmembrane helix</keyword>
<dbReference type="GO" id="GO:0022857">
    <property type="term" value="F:transmembrane transporter activity"/>
    <property type="evidence" value="ECO:0007669"/>
    <property type="project" value="InterPro"/>
</dbReference>
<dbReference type="Pfam" id="PF05977">
    <property type="entry name" value="MFS_3"/>
    <property type="match status" value="1"/>
</dbReference>
<feature type="transmembrane region" description="Helical" evidence="7">
    <location>
        <begin position="351"/>
        <end position="371"/>
    </location>
</feature>
<evidence type="ECO:0000256" key="7">
    <source>
        <dbReference type="SAM" id="Phobius"/>
    </source>
</evidence>
<accession>A0A6M4H977</accession>
<dbReference type="InterPro" id="IPR010290">
    <property type="entry name" value="TM_effector"/>
</dbReference>
<evidence type="ECO:0000313" key="10">
    <source>
        <dbReference type="Proteomes" id="UP000503096"/>
    </source>
</evidence>
<keyword evidence="4 7" id="KW-0812">Transmembrane</keyword>
<feature type="transmembrane region" description="Helical" evidence="7">
    <location>
        <begin position="311"/>
        <end position="330"/>
    </location>
</feature>
<evidence type="ECO:0000313" key="9">
    <source>
        <dbReference type="EMBL" id="QJR14587.1"/>
    </source>
</evidence>
<evidence type="ECO:0000259" key="8">
    <source>
        <dbReference type="PROSITE" id="PS50850"/>
    </source>
</evidence>
<dbReference type="SUPFAM" id="SSF103473">
    <property type="entry name" value="MFS general substrate transporter"/>
    <property type="match status" value="1"/>
</dbReference>
<dbReference type="Gene3D" id="1.20.1250.20">
    <property type="entry name" value="MFS general substrate transporter like domains"/>
    <property type="match status" value="1"/>
</dbReference>
<feature type="transmembrane region" description="Helical" evidence="7">
    <location>
        <begin position="80"/>
        <end position="98"/>
    </location>
</feature>
<dbReference type="KEGG" id="upl:DSM104440_01388"/>
<reference evidence="9 10" key="1">
    <citation type="submission" date="2020-04" db="EMBL/GenBank/DDBJ databases">
        <title>Usitatibacter rugosus gen. nov., sp. nov. and Usitatibacter palustris sp. nov., novel members of Usitatibacteraceae fam. nov. within the order Nitrosomonadales isolated from soil.</title>
        <authorList>
            <person name="Huber K.J."/>
            <person name="Neumann-Schaal M."/>
            <person name="Geppert A."/>
            <person name="Luckner M."/>
            <person name="Wanner G."/>
            <person name="Overmann J."/>
        </authorList>
    </citation>
    <scope>NUCLEOTIDE SEQUENCE [LARGE SCALE GENOMIC DNA]</scope>
    <source>
        <strain evidence="9 10">Swamp67</strain>
    </source>
</reference>
<feature type="transmembrane region" description="Helical" evidence="7">
    <location>
        <begin position="260"/>
        <end position="279"/>
    </location>
</feature>
<proteinExistence type="predicted"/>